<reference evidence="1 2" key="1">
    <citation type="submission" date="2018-09" db="EMBL/GenBank/DDBJ databases">
        <title>Metagenome Assembled Genomes from an Advanced Water Purification Facility.</title>
        <authorList>
            <person name="Stamps B.W."/>
            <person name="Spear J.R."/>
        </authorList>
    </citation>
    <scope>NUCLEOTIDE SEQUENCE [LARGE SCALE GENOMIC DNA]</scope>
    <source>
        <strain evidence="1">Bin_63_2</strain>
    </source>
</reference>
<dbReference type="Proteomes" id="UP000321026">
    <property type="component" value="Unassembled WGS sequence"/>
</dbReference>
<evidence type="ECO:0000313" key="1">
    <source>
        <dbReference type="EMBL" id="TXG76425.1"/>
    </source>
</evidence>
<dbReference type="EMBL" id="SSDS01000073">
    <property type="protein sequence ID" value="TXG76425.1"/>
    <property type="molecule type" value="Genomic_DNA"/>
</dbReference>
<protein>
    <submittedName>
        <fullName evidence="1">Uncharacterized protein</fullName>
    </submittedName>
</protein>
<proteinExistence type="predicted"/>
<accession>A0A5C7J4L5</accession>
<organism evidence="1 2">
    <name type="scientific">Candidatus Dojkabacteria bacterium</name>
    <dbReference type="NCBI Taxonomy" id="2099670"/>
    <lineage>
        <taxon>Bacteria</taxon>
        <taxon>Candidatus Dojkabacteria</taxon>
    </lineage>
</organism>
<name>A0A5C7J4L5_9BACT</name>
<gene>
    <name evidence="1" type="ORF">E6Q11_04695</name>
</gene>
<dbReference type="AlphaFoldDB" id="A0A5C7J4L5"/>
<evidence type="ECO:0000313" key="2">
    <source>
        <dbReference type="Proteomes" id="UP000321026"/>
    </source>
</evidence>
<comment type="caution">
    <text evidence="1">The sequence shown here is derived from an EMBL/GenBank/DDBJ whole genome shotgun (WGS) entry which is preliminary data.</text>
</comment>
<sequence length="163" mass="18583">MNVKMALILLIVLLISLTRAYSDTDWPDESDKGYMSWQDKTIDYPDMYLTTVPSIEDCVSTLHLRDHYVAVYSNRTKECHIKHHPTRPADRYVYGTGSFMVTIHRYVNIPEYTVSTLDSYEESQPHVDNGDADMVICDRLVAGSCQLKVFPSSVGDTLIIKTL</sequence>